<keyword evidence="2" id="KW-1185">Reference proteome</keyword>
<dbReference type="AlphaFoldDB" id="A0A545U457"/>
<name>A0A545U457_9GAMM</name>
<dbReference type="Pfam" id="PF01527">
    <property type="entry name" value="HTH_Tnp_1"/>
    <property type="match status" value="1"/>
</dbReference>
<evidence type="ECO:0000313" key="1">
    <source>
        <dbReference type="EMBL" id="TQV84224.1"/>
    </source>
</evidence>
<dbReference type="SUPFAM" id="SSF48295">
    <property type="entry name" value="TrpR-like"/>
    <property type="match status" value="1"/>
</dbReference>
<dbReference type="GO" id="GO:0004803">
    <property type="term" value="F:transposase activity"/>
    <property type="evidence" value="ECO:0007669"/>
    <property type="project" value="InterPro"/>
</dbReference>
<evidence type="ECO:0000313" key="2">
    <source>
        <dbReference type="Proteomes" id="UP000319732"/>
    </source>
</evidence>
<gene>
    <name evidence="1" type="ORF">FKG94_06085</name>
</gene>
<sequence length="64" mass="7317">MYTPLSVKIALARCLMTVQKRRKYTDELKQDAVRLVIEQGYKVLEATRNLGSRRWKATGTTDSG</sequence>
<dbReference type="InterPro" id="IPR010921">
    <property type="entry name" value="Trp_repressor/repl_initiator"/>
</dbReference>
<dbReference type="GO" id="GO:0043565">
    <property type="term" value="F:sequence-specific DNA binding"/>
    <property type="evidence" value="ECO:0007669"/>
    <property type="project" value="InterPro"/>
</dbReference>
<dbReference type="OrthoDB" id="9810995at2"/>
<dbReference type="Proteomes" id="UP000319732">
    <property type="component" value="Unassembled WGS sequence"/>
</dbReference>
<dbReference type="GO" id="GO:0006313">
    <property type="term" value="P:DNA transposition"/>
    <property type="evidence" value="ECO:0007669"/>
    <property type="project" value="InterPro"/>
</dbReference>
<proteinExistence type="predicted"/>
<protein>
    <submittedName>
        <fullName evidence="1">Transposase</fullName>
    </submittedName>
</protein>
<dbReference type="InterPro" id="IPR002514">
    <property type="entry name" value="Transposase_8"/>
</dbReference>
<comment type="caution">
    <text evidence="1">The sequence shown here is derived from an EMBL/GenBank/DDBJ whole genome shotgun (WGS) entry which is preliminary data.</text>
</comment>
<accession>A0A545U457</accession>
<reference evidence="1 2" key="1">
    <citation type="submission" date="2019-06" db="EMBL/GenBank/DDBJ databases">
        <title>Whole genome sequence for Cellvibrionaceae sp. R142.</title>
        <authorList>
            <person name="Wang G."/>
        </authorList>
    </citation>
    <scope>NUCLEOTIDE SEQUENCE [LARGE SCALE GENOMIC DNA]</scope>
    <source>
        <strain evidence="1 2">R142</strain>
    </source>
</reference>
<dbReference type="EMBL" id="VHSG01000006">
    <property type="protein sequence ID" value="TQV84224.1"/>
    <property type="molecule type" value="Genomic_DNA"/>
</dbReference>
<organism evidence="1 2">
    <name type="scientific">Exilibacterium tricleocarpae</name>
    <dbReference type="NCBI Taxonomy" id="2591008"/>
    <lineage>
        <taxon>Bacteria</taxon>
        <taxon>Pseudomonadati</taxon>
        <taxon>Pseudomonadota</taxon>
        <taxon>Gammaproteobacteria</taxon>
        <taxon>Cellvibrionales</taxon>
        <taxon>Cellvibrionaceae</taxon>
        <taxon>Exilibacterium</taxon>
    </lineage>
</organism>